<reference evidence="2 3" key="1">
    <citation type="submission" date="2016-07" db="EMBL/GenBank/DDBJ databases">
        <title>Caryophanon latum genome sequencing.</title>
        <authorList>
            <person name="Verma A."/>
            <person name="Pal Y."/>
            <person name="Krishnamurthi S."/>
        </authorList>
    </citation>
    <scope>NUCLEOTIDE SEQUENCE [LARGE SCALE GENOMIC DNA]</scope>
    <source>
        <strain evidence="2 3">DSM 14151</strain>
    </source>
</reference>
<feature type="transmembrane region" description="Helical" evidence="1">
    <location>
        <begin position="53"/>
        <end position="73"/>
    </location>
</feature>
<proteinExistence type="predicted"/>
<feature type="transmembrane region" description="Helical" evidence="1">
    <location>
        <begin position="12"/>
        <end position="33"/>
    </location>
</feature>
<keyword evidence="1" id="KW-0472">Membrane</keyword>
<name>A0A1C0YUF9_9BACL</name>
<evidence type="ECO:0000313" key="3">
    <source>
        <dbReference type="Proteomes" id="UP000093482"/>
    </source>
</evidence>
<dbReference type="AlphaFoldDB" id="A0A1C0YUF9"/>
<dbReference type="EMBL" id="MATO01000034">
    <property type="protein sequence ID" value="OCS90793.1"/>
    <property type="molecule type" value="Genomic_DNA"/>
</dbReference>
<gene>
    <name evidence="2" type="ORF">A6K76_01720</name>
</gene>
<keyword evidence="1" id="KW-0812">Transmembrane</keyword>
<comment type="caution">
    <text evidence="2">The sequence shown here is derived from an EMBL/GenBank/DDBJ whole genome shotgun (WGS) entry which is preliminary data.</text>
</comment>
<organism evidence="2 3">
    <name type="scientific">Caryophanon latum</name>
    <dbReference type="NCBI Taxonomy" id="33977"/>
    <lineage>
        <taxon>Bacteria</taxon>
        <taxon>Bacillati</taxon>
        <taxon>Bacillota</taxon>
        <taxon>Bacilli</taxon>
        <taxon>Bacillales</taxon>
        <taxon>Caryophanaceae</taxon>
        <taxon>Caryophanon</taxon>
    </lineage>
</organism>
<evidence type="ECO:0000313" key="2">
    <source>
        <dbReference type="EMBL" id="OCS90793.1"/>
    </source>
</evidence>
<dbReference type="Proteomes" id="UP000093482">
    <property type="component" value="Unassembled WGS sequence"/>
</dbReference>
<keyword evidence="3" id="KW-1185">Reference proteome</keyword>
<accession>A0A1C0YUF9</accession>
<evidence type="ECO:0000256" key="1">
    <source>
        <dbReference type="SAM" id="Phobius"/>
    </source>
</evidence>
<feature type="transmembrane region" description="Helical" evidence="1">
    <location>
        <begin position="80"/>
        <end position="100"/>
    </location>
</feature>
<dbReference type="RefSeq" id="WP_066464200.1">
    <property type="nucleotide sequence ID" value="NZ_MATO01000034.1"/>
</dbReference>
<dbReference type="OrthoDB" id="2851476at2"/>
<sequence length="182" mass="20694">MHRTLSIRGRYFIAAIAFTMISTLLALFVPLTYGETKYFGLDVDYWFIPFQNYALFAAALGCIVLALIVLGFVRHIASYIVAALLAVSAIILGYSSFLGLTTIDEDKLFMRTAFDEQTYYWQNMTSITLLYNEHDGSEQYIFTLSDGLDVQIANTNQLNEAKSFIYATARSHDIPYTEKREQ</sequence>
<protein>
    <submittedName>
        <fullName evidence="2">Uncharacterized protein</fullName>
    </submittedName>
</protein>
<keyword evidence="1" id="KW-1133">Transmembrane helix</keyword>